<dbReference type="PANTHER" id="PTHR24024:SF18">
    <property type="entry name" value="SHORT-CHAIN COLLAGEN C4-LIKE"/>
    <property type="match status" value="1"/>
</dbReference>
<evidence type="ECO:0000256" key="2">
    <source>
        <dbReference type="SAM" id="MobiDB-lite"/>
    </source>
</evidence>
<protein>
    <submittedName>
        <fullName evidence="3">Uncharacterized protein</fullName>
    </submittedName>
</protein>
<evidence type="ECO:0000313" key="4">
    <source>
        <dbReference type="Proteomes" id="UP000749559"/>
    </source>
</evidence>
<gene>
    <name evidence="3" type="ORF">OFUS_LOCUS25292</name>
</gene>
<feature type="region of interest" description="Disordered" evidence="2">
    <location>
        <begin position="193"/>
        <end position="213"/>
    </location>
</feature>
<feature type="region of interest" description="Disordered" evidence="2">
    <location>
        <begin position="138"/>
        <end position="177"/>
    </location>
</feature>
<keyword evidence="4" id="KW-1185">Reference proteome</keyword>
<accession>A0A8S4QBU8</accession>
<dbReference type="Proteomes" id="UP000749559">
    <property type="component" value="Unassembled WGS sequence"/>
</dbReference>
<proteinExistence type="predicted"/>
<dbReference type="InterPro" id="IPR051077">
    <property type="entry name" value="Ca-dependent_lectin"/>
</dbReference>
<dbReference type="EMBL" id="CAIIXF020000012">
    <property type="protein sequence ID" value="CAH1801505.1"/>
    <property type="molecule type" value="Genomic_DNA"/>
</dbReference>
<evidence type="ECO:0000313" key="3">
    <source>
        <dbReference type="EMBL" id="CAH1801505.1"/>
    </source>
</evidence>
<name>A0A8S4QBU8_OWEFU</name>
<dbReference type="PROSITE" id="PS51257">
    <property type="entry name" value="PROKAR_LIPOPROTEIN"/>
    <property type="match status" value="1"/>
</dbReference>
<feature type="coiled-coil region" evidence="1">
    <location>
        <begin position="83"/>
        <end position="117"/>
    </location>
</feature>
<keyword evidence="1" id="KW-0175">Coiled coil</keyword>
<dbReference type="PANTHER" id="PTHR24024">
    <property type="entry name" value="PULMONARY SURFACTANT-ASSOCIATED PROTEIN A"/>
    <property type="match status" value="1"/>
</dbReference>
<evidence type="ECO:0000256" key="1">
    <source>
        <dbReference type="SAM" id="Coils"/>
    </source>
</evidence>
<sequence length="404" mass="44680">MEKKDKIHVLTISLIALVLAVLSCACSLISHYETQKQNAGSIKLTDDLLRLKNEMYKMQVDFVKVSQEFEKVQRVNDDLVNEVHEVKVKCLEEKDELKEMKKRIVELETEKLHWTNDVGRTDDQSDFNKTYINRIKRETTAALPGSNCGRDGRDGPPGPQGPPGRDGRDGSSGQGFSISDITNLLEHLHKTMSNNNNSIGVQGPQGPPGPRGQAGGAVYVRWGRTTCPNNAENVYSGVMGGSFHSQTGSGANFLCLPKEPEWGKTVAGFQSDARIYGVEFGNFENSPFLTDNFPDPSKPANWLYDHDAVCAVCRVQQRNSKVMIPALKSCPELWTLEYKGYLMSQQISHQKSEFICFDEAPEADIAGHENRDGGIIRVVEGACGSLPCPNYIDGYELTCAVCTK</sequence>
<dbReference type="Gene3D" id="1.20.5.320">
    <property type="entry name" value="6-Phosphogluconate Dehydrogenase, domain 3"/>
    <property type="match status" value="1"/>
</dbReference>
<dbReference type="AlphaFoldDB" id="A0A8S4QBU8"/>
<comment type="caution">
    <text evidence="3">The sequence shown here is derived from an EMBL/GenBank/DDBJ whole genome shotgun (WGS) entry which is preliminary data.</text>
</comment>
<dbReference type="OrthoDB" id="6117306at2759"/>
<organism evidence="3 4">
    <name type="scientific">Owenia fusiformis</name>
    <name type="common">Polychaete worm</name>
    <dbReference type="NCBI Taxonomy" id="6347"/>
    <lineage>
        <taxon>Eukaryota</taxon>
        <taxon>Metazoa</taxon>
        <taxon>Spiralia</taxon>
        <taxon>Lophotrochozoa</taxon>
        <taxon>Annelida</taxon>
        <taxon>Polychaeta</taxon>
        <taxon>Sedentaria</taxon>
        <taxon>Canalipalpata</taxon>
        <taxon>Sabellida</taxon>
        <taxon>Oweniida</taxon>
        <taxon>Oweniidae</taxon>
        <taxon>Owenia</taxon>
    </lineage>
</organism>
<dbReference type="GO" id="GO:0005615">
    <property type="term" value="C:extracellular space"/>
    <property type="evidence" value="ECO:0007669"/>
    <property type="project" value="TreeGrafter"/>
</dbReference>
<reference evidence="3" key="1">
    <citation type="submission" date="2022-03" db="EMBL/GenBank/DDBJ databases">
        <authorList>
            <person name="Martin C."/>
        </authorList>
    </citation>
    <scope>NUCLEOTIDE SEQUENCE</scope>
</reference>